<dbReference type="STRING" id="1134406.ADN00_00360"/>
<dbReference type="CDD" id="cd17535">
    <property type="entry name" value="REC_NarL-like"/>
    <property type="match status" value="1"/>
</dbReference>
<evidence type="ECO:0000313" key="6">
    <source>
        <dbReference type="EMBL" id="KPL81031.1"/>
    </source>
</evidence>
<dbReference type="Pfam" id="PF00072">
    <property type="entry name" value="Response_reg"/>
    <property type="match status" value="1"/>
</dbReference>
<evidence type="ECO:0000259" key="5">
    <source>
        <dbReference type="PROSITE" id="PS50110"/>
    </source>
</evidence>
<dbReference type="Pfam" id="PF00196">
    <property type="entry name" value="GerE"/>
    <property type="match status" value="1"/>
</dbReference>
<dbReference type="Proteomes" id="UP000050417">
    <property type="component" value="Unassembled WGS sequence"/>
</dbReference>
<feature type="modified residue" description="4-aspartylphosphate" evidence="3">
    <location>
        <position position="57"/>
    </location>
</feature>
<dbReference type="InterPro" id="IPR058245">
    <property type="entry name" value="NreC/VraR/RcsB-like_REC"/>
</dbReference>
<dbReference type="InterPro" id="IPR000792">
    <property type="entry name" value="Tscrpt_reg_LuxR_C"/>
</dbReference>
<dbReference type="SUPFAM" id="SSF46894">
    <property type="entry name" value="C-terminal effector domain of the bipartite response regulators"/>
    <property type="match status" value="1"/>
</dbReference>
<dbReference type="PROSITE" id="PS50110">
    <property type="entry name" value="RESPONSE_REGULATORY"/>
    <property type="match status" value="1"/>
</dbReference>
<dbReference type="SUPFAM" id="SSF52172">
    <property type="entry name" value="CheY-like"/>
    <property type="match status" value="1"/>
</dbReference>
<proteinExistence type="predicted"/>
<dbReference type="Gene3D" id="3.40.50.2300">
    <property type="match status" value="1"/>
</dbReference>
<dbReference type="PANTHER" id="PTHR43214:SF37">
    <property type="entry name" value="TRANSCRIPTIONAL REGULATORY PROTEIN YDFI"/>
    <property type="match status" value="1"/>
</dbReference>
<feature type="domain" description="HTH luxR-type" evidence="4">
    <location>
        <begin position="147"/>
        <end position="212"/>
    </location>
</feature>
<dbReference type="GO" id="GO:0000160">
    <property type="term" value="P:phosphorelay signal transduction system"/>
    <property type="evidence" value="ECO:0007669"/>
    <property type="project" value="InterPro"/>
</dbReference>
<dbReference type="SMART" id="SM00448">
    <property type="entry name" value="REC"/>
    <property type="match status" value="1"/>
</dbReference>
<dbReference type="GO" id="GO:0003677">
    <property type="term" value="F:DNA binding"/>
    <property type="evidence" value="ECO:0007669"/>
    <property type="project" value="UniProtKB-KW"/>
</dbReference>
<protein>
    <submittedName>
        <fullName evidence="6">LuxR family transcriptional regulator</fullName>
    </submittedName>
</protein>
<evidence type="ECO:0000256" key="3">
    <source>
        <dbReference type="PROSITE-ProRule" id="PRU00169"/>
    </source>
</evidence>
<evidence type="ECO:0000256" key="1">
    <source>
        <dbReference type="ARBA" id="ARBA00022553"/>
    </source>
</evidence>
<gene>
    <name evidence="6" type="ORF">ADN00_00360</name>
</gene>
<dbReference type="GO" id="GO:0006355">
    <property type="term" value="P:regulation of DNA-templated transcription"/>
    <property type="evidence" value="ECO:0007669"/>
    <property type="project" value="InterPro"/>
</dbReference>
<dbReference type="SMART" id="SM00421">
    <property type="entry name" value="HTH_LUXR"/>
    <property type="match status" value="1"/>
</dbReference>
<comment type="caution">
    <text evidence="6">The sequence shown here is derived from an EMBL/GenBank/DDBJ whole genome shotgun (WGS) entry which is preliminary data.</text>
</comment>
<dbReference type="OrthoDB" id="9787019at2"/>
<dbReference type="EMBL" id="LGCL01000002">
    <property type="protein sequence ID" value="KPL81031.1"/>
    <property type="molecule type" value="Genomic_DNA"/>
</dbReference>
<keyword evidence="1 3" id="KW-0597">Phosphoprotein</keyword>
<dbReference type="InterPro" id="IPR039420">
    <property type="entry name" value="WalR-like"/>
</dbReference>
<dbReference type="CDD" id="cd06170">
    <property type="entry name" value="LuxR_C_like"/>
    <property type="match status" value="1"/>
</dbReference>
<evidence type="ECO:0000313" key="7">
    <source>
        <dbReference type="Proteomes" id="UP000050417"/>
    </source>
</evidence>
<feature type="domain" description="Response regulatory" evidence="5">
    <location>
        <begin position="6"/>
        <end position="122"/>
    </location>
</feature>
<dbReference type="InterPro" id="IPR016032">
    <property type="entry name" value="Sig_transdc_resp-reg_C-effctor"/>
</dbReference>
<dbReference type="InterPro" id="IPR011006">
    <property type="entry name" value="CheY-like_superfamily"/>
</dbReference>
<dbReference type="AlphaFoldDB" id="A0A0P6XL84"/>
<name>A0A0P6XL84_9CHLR</name>
<sequence>MSSEIRLLLVDDHIVVRKGIIAMLETEPDLSVIGECSNGQEAIEAYALLKPDVVLMDLVMPVLDGVEAIRAIKKSSPKARILVLTSFTSDERVFAAIEAGATGYLLKDSDPEDLVKSIHQVYKGESSLHPMIARKLLNELTQQSSKKKSSEEDLTDREIEVLKYIARGLSNQEIAEQMVVSKPTVHTHVSNILSKLQLSNRTQAALFAIREGYITFSSALGESEE</sequence>
<dbReference type="PROSITE" id="PS00622">
    <property type="entry name" value="HTH_LUXR_1"/>
    <property type="match status" value="1"/>
</dbReference>
<accession>A0A0P6XL84</accession>
<organism evidence="6 7">
    <name type="scientific">Ornatilinea apprima</name>
    <dbReference type="NCBI Taxonomy" id="1134406"/>
    <lineage>
        <taxon>Bacteria</taxon>
        <taxon>Bacillati</taxon>
        <taxon>Chloroflexota</taxon>
        <taxon>Anaerolineae</taxon>
        <taxon>Anaerolineales</taxon>
        <taxon>Anaerolineaceae</taxon>
        <taxon>Ornatilinea</taxon>
    </lineage>
</organism>
<keyword evidence="7" id="KW-1185">Reference proteome</keyword>
<dbReference type="PATRIC" id="fig|1134406.4.peg.3465"/>
<keyword evidence="2" id="KW-0238">DNA-binding</keyword>
<dbReference type="PROSITE" id="PS50043">
    <property type="entry name" value="HTH_LUXR_2"/>
    <property type="match status" value="1"/>
</dbReference>
<reference evidence="6 7" key="1">
    <citation type="submission" date="2015-07" db="EMBL/GenBank/DDBJ databases">
        <title>Genome sequence of Ornatilinea apprima DSM 23815.</title>
        <authorList>
            <person name="Hemp J."/>
            <person name="Ward L.M."/>
            <person name="Pace L.A."/>
            <person name="Fischer W.W."/>
        </authorList>
    </citation>
    <scope>NUCLEOTIDE SEQUENCE [LARGE SCALE GENOMIC DNA]</scope>
    <source>
        <strain evidence="6 7">P3M-1</strain>
    </source>
</reference>
<evidence type="ECO:0000256" key="2">
    <source>
        <dbReference type="ARBA" id="ARBA00023125"/>
    </source>
</evidence>
<dbReference type="RefSeq" id="WP_075060969.1">
    <property type="nucleotide sequence ID" value="NZ_LGCL01000002.1"/>
</dbReference>
<dbReference type="PANTHER" id="PTHR43214">
    <property type="entry name" value="TWO-COMPONENT RESPONSE REGULATOR"/>
    <property type="match status" value="1"/>
</dbReference>
<evidence type="ECO:0000259" key="4">
    <source>
        <dbReference type="PROSITE" id="PS50043"/>
    </source>
</evidence>
<dbReference type="PRINTS" id="PR00038">
    <property type="entry name" value="HTHLUXR"/>
</dbReference>
<dbReference type="InterPro" id="IPR001789">
    <property type="entry name" value="Sig_transdc_resp-reg_receiver"/>
</dbReference>